<dbReference type="Gene3D" id="3.40.50.12780">
    <property type="entry name" value="N-terminal domain of ligase-like"/>
    <property type="match status" value="1"/>
</dbReference>
<name>A0A0U2VI33_9BACL</name>
<dbReference type="CDD" id="cd17631">
    <property type="entry name" value="FACL_FadD13-like"/>
    <property type="match status" value="1"/>
</dbReference>
<sequence>MKYIGNNNFSSIVTRGALNNPNKEVITFKQQRMTYRKLQERVSALAQGLLDLGVKKGDVVAILLFNHTEYFEIIFAANRIGAIFLPLNFRLAADEIAYIADNADAKVIFSEDSFHETLDSIRGNVQQLQHYITLSADELSGWIRYEQIIETNRGADVPDAHVELDDLHRLMYTSGTTSRPKGVMITYGNLYWKNIGHIWEFNITPDDKTLISGPLYHVGALDLTATGTLYRGGSIVIINKFNTVEVLETIQREKPTNLWLAPAMVNMILQEPTTDQYILDSIRYIIAGGERMPEPLIQKIQQLFRNAWFCDAYGLTETVSGDTFMPRSMTIEKLGSVGRPCLHLDLKIVDEQGKEVPPGEVGEIVLRGPKISKGYWKNPEATGKTFKDGWFFTGDMGRLDADGFLFIVDRKKDMIISGGENISSLEVERVLYELPTVLEASVIGIPNERWGEVPKAFVVVKPGETLTAEEIRVHCMSRLAKFKVPKEVEFIDKLPRNPSGKVLKRLLRE</sequence>
<dbReference type="SUPFAM" id="SSF56801">
    <property type="entry name" value="Acetyl-CoA synthetase-like"/>
    <property type="match status" value="1"/>
</dbReference>
<dbReference type="InterPro" id="IPR045851">
    <property type="entry name" value="AMP-bd_C_sf"/>
</dbReference>
<feature type="domain" description="AMP-dependent synthetase/ligase" evidence="3">
    <location>
        <begin position="16"/>
        <end position="376"/>
    </location>
</feature>
<dbReference type="Proteomes" id="UP000061660">
    <property type="component" value="Chromosome"/>
</dbReference>
<dbReference type="PATRIC" id="fig|162209.4.peg.2876"/>
<protein>
    <submittedName>
        <fullName evidence="5">Long-chain fatty acid--CoA ligase</fullName>
    </submittedName>
</protein>
<dbReference type="STRING" id="162209.IJ22_27020"/>
<reference evidence="6" key="1">
    <citation type="submission" date="2015-12" db="EMBL/GenBank/DDBJ databases">
        <title>Complete genome sequences of two moderately thermophilic Paenibacillus species.</title>
        <authorList>
            <person name="Butler R.III."/>
            <person name="Wang J."/>
            <person name="Stark B.C."/>
            <person name="Pombert J.-F."/>
        </authorList>
    </citation>
    <scope>NUCLEOTIDE SEQUENCE [LARGE SCALE GENOMIC DNA]</scope>
    <source>
        <strain evidence="6">32O-Y</strain>
    </source>
</reference>
<evidence type="ECO:0000256" key="2">
    <source>
        <dbReference type="ARBA" id="ARBA00022598"/>
    </source>
</evidence>
<dbReference type="InterPro" id="IPR042099">
    <property type="entry name" value="ANL_N_sf"/>
</dbReference>
<dbReference type="PANTHER" id="PTHR43767:SF1">
    <property type="entry name" value="NONRIBOSOMAL PEPTIDE SYNTHASE PES1 (EUROFUNG)-RELATED"/>
    <property type="match status" value="1"/>
</dbReference>
<evidence type="ECO:0000259" key="3">
    <source>
        <dbReference type="Pfam" id="PF00501"/>
    </source>
</evidence>
<dbReference type="Gene3D" id="3.30.300.30">
    <property type="match status" value="1"/>
</dbReference>
<dbReference type="EMBL" id="CP013652">
    <property type="protein sequence ID" value="ALS23075.1"/>
    <property type="molecule type" value="Genomic_DNA"/>
</dbReference>
<dbReference type="InterPro" id="IPR000873">
    <property type="entry name" value="AMP-dep_synth/lig_dom"/>
</dbReference>
<dbReference type="AlphaFoldDB" id="A0A0U2VI33"/>
<accession>A0A0U2VI33</accession>
<dbReference type="Pfam" id="PF00501">
    <property type="entry name" value="AMP-binding"/>
    <property type="match status" value="1"/>
</dbReference>
<organism evidence="5 6">
    <name type="scientific">Paenibacillus naphthalenovorans</name>
    <dbReference type="NCBI Taxonomy" id="162209"/>
    <lineage>
        <taxon>Bacteria</taxon>
        <taxon>Bacillati</taxon>
        <taxon>Bacillota</taxon>
        <taxon>Bacilli</taxon>
        <taxon>Bacillales</taxon>
        <taxon>Paenibacillaceae</taxon>
        <taxon>Paenibacillus</taxon>
    </lineage>
</organism>
<dbReference type="InterPro" id="IPR050237">
    <property type="entry name" value="ATP-dep_AMP-bd_enzyme"/>
</dbReference>
<gene>
    <name evidence="5" type="ORF">IJ22_27020</name>
</gene>
<evidence type="ECO:0000256" key="1">
    <source>
        <dbReference type="ARBA" id="ARBA00006432"/>
    </source>
</evidence>
<comment type="similarity">
    <text evidence="1">Belongs to the ATP-dependent AMP-binding enzyme family.</text>
</comment>
<evidence type="ECO:0000313" key="5">
    <source>
        <dbReference type="EMBL" id="ALS23075.1"/>
    </source>
</evidence>
<dbReference type="GO" id="GO:0016878">
    <property type="term" value="F:acid-thiol ligase activity"/>
    <property type="evidence" value="ECO:0007669"/>
    <property type="project" value="UniProtKB-ARBA"/>
</dbReference>
<dbReference type="InterPro" id="IPR025110">
    <property type="entry name" value="AMP-bd_C"/>
</dbReference>
<feature type="domain" description="AMP-binding enzyme C-terminal" evidence="4">
    <location>
        <begin position="426"/>
        <end position="501"/>
    </location>
</feature>
<dbReference type="KEGG" id="pnp:IJ22_27020"/>
<dbReference type="PANTHER" id="PTHR43767">
    <property type="entry name" value="LONG-CHAIN-FATTY-ACID--COA LIGASE"/>
    <property type="match status" value="1"/>
</dbReference>
<evidence type="ECO:0000259" key="4">
    <source>
        <dbReference type="Pfam" id="PF13193"/>
    </source>
</evidence>
<reference evidence="5 6" key="2">
    <citation type="journal article" date="2016" name="Genome Announc.">
        <title>Complete Genome Sequences of Two Interactive Moderate Thermophiles, Paenibacillus napthalenovorans 32O-Y and Paenibacillus sp. 32O-W.</title>
        <authorList>
            <person name="Butler R.R.III."/>
            <person name="Wang J."/>
            <person name="Stark B.C."/>
            <person name="Pombert J.F."/>
        </authorList>
    </citation>
    <scope>NUCLEOTIDE SEQUENCE [LARGE SCALE GENOMIC DNA]</scope>
    <source>
        <strain evidence="5 6">32O-Y</strain>
    </source>
</reference>
<evidence type="ECO:0000313" key="6">
    <source>
        <dbReference type="Proteomes" id="UP000061660"/>
    </source>
</evidence>
<proteinExistence type="inferred from homology"/>
<dbReference type="Pfam" id="PF13193">
    <property type="entry name" value="AMP-binding_C"/>
    <property type="match status" value="1"/>
</dbReference>
<keyword evidence="2 5" id="KW-0436">Ligase</keyword>
<dbReference type="FunFam" id="3.30.300.30:FF:000008">
    <property type="entry name" value="2,3-dihydroxybenzoate-AMP ligase"/>
    <property type="match status" value="1"/>
</dbReference>
<dbReference type="InterPro" id="IPR020845">
    <property type="entry name" value="AMP-binding_CS"/>
</dbReference>
<dbReference type="PROSITE" id="PS00455">
    <property type="entry name" value="AMP_BINDING"/>
    <property type="match status" value="1"/>
</dbReference>
<dbReference type="OrthoDB" id="9757771at2"/>
<dbReference type="NCBIfam" id="NF004837">
    <property type="entry name" value="PRK06187.1"/>
    <property type="match status" value="1"/>
</dbReference>
<keyword evidence="6" id="KW-1185">Reference proteome</keyword>
<dbReference type="RefSeq" id="WP_062409138.1">
    <property type="nucleotide sequence ID" value="NZ_CP013652.1"/>
</dbReference>